<evidence type="ECO:0000313" key="2">
    <source>
        <dbReference type="Proteomes" id="UP000053732"/>
    </source>
</evidence>
<sequence length="78" mass="8901">MATSQSQAQLPPNDRNWYDKEDVAVTDQSVGLPVIGTFNLYKITLPLKHREDLDNWIDTVEKILEGHNLQNLIKKSVP</sequence>
<protein>
    <submittedName>
        <fullName evidence="1">Str. FM013</fullName>
    </submittedName>
</protein>
<dbReference type="EMBL" id="HG793164">
    <property type="protein sequence ID" value="CRL28833.1"/>
    <property type="molecule type" value="Genomic_DNA"/>
</dbReference>
<name>A0A0G4PRT7_PENC3</name>
<organism evidence="1 2">
    <name type="scientific">Penicillium camemberti (strain FM 013)</name>
    <dbReference type="NCBI Taxonomy" id="1429867"/>
    <lineage>
        <taxon>Eukaryota</taxon>
        <taxon>Fungi</taxon>
        <taxon>Dikarya</taxon>
        <taxon>Ascomycota</taxon>
        <taxon>Pezizomycotina</taxon>
        <taxon>Eurotiomycetes</taxon>
        <taxon>Eurotiomycetidae</taxon>
        <taxon>Eurotiales</taxon>
        <taxon>Aspergillaceae</taxon>
        <taxon>Penicillium</taxon>
    </lineage>
</organism>
<accession>A0A0G4PRT7</accession>
<proteinExistence type="predicted"/>
<dbReference type="AlphaFoldDB" id="A0A0G4PRT7"/>
<gene>
    <name evidence="1" type="ORF">PCAMFM013_S031g000001</name>
</gene>
<reference evidence="1 2" key="1">
    <citation type="journal article" date="2014" name="Nat. Commun.">
        <title>Multiple recent horizontal transfers of a large genomic region in cheese making fungi.</title>
        <authorList>
            <person name="Cheeseman K."/>
            <person name="Ropars J."/>
            <person name="Renault P."/>
            <person name="Dupont J."/>
            <person name="Gouzy J."/>
            <person name="Branca A."/>
            <person name="Abraham A.L."/>
            <person name="Ceppi M."/>
            <person name="Conseiller E."/>
            <person name="Debuchy R."/>
            <person name="Malagnac F."/>
            <person name="Goarin A."/>
            <person name="Silar P."/>
            <person name="Lacoste S."/>
            <person name="Sallet E."/>
            <person name="Bensimon A."/>
            <person name="Giraud T."/>
            <person name="Brygoo Y."/>
        </authorList>
    </citation>
    <scope>NUCLEOTIDE SEQUENCE [LARGE SCALE GENOMIC DNA]</scope>
    <source>
        <strain evidence="2">FM 013</strain>
    </source>
</reference>
<dbReference type="Proteomes" id="UP000053732">
    <property type="component" value="Unassembled WGS sequence"/>
</dbReference>
<evidence type="ECO:0000313" key="1">
    <source>
        <dbReference type="EMBL" id="CRL28833.1"/>
    </source>
</evidence>
<keyword evidence="2" id="KW-1185">Reference proteome</keyword>